<dbReference type="BioCyc" id="JESP1508404:G14D9-9452-MONOMER"/>
<comment type="subcellular location">
    <subcellularLocation>
        <location evidence="2">Cell membrane</location>
        <topology evidence="2">Multi-pass membrane protein</topology>
    </subcellularLocation>
</comment>
<evidence type="ECO:0000256" key="13">
    <source>
        <dbReference type="SAM" id="Phobius"/>
    </source>
</evidence>
<evidence type="ECO:0000256" key="8">
    <source>
        <dbReference type="ARBA" id="ARBA00022692"/>
    </source>
</evidence>
<evidence type="ECO:0000256" key="5">
    <source>
        <dbReference type="ARBA" id="ARBA00022448"/>
    </source>
</evidence>
<dbReference type="InterPro" id="IPR048279">
    <property type="entry name" value="MdtK-like"/>
</dbReference>
<feature type="transmembrane region" description="Helical" evidence="13">
    <location>
        <begin position="142"/>
        <end position="163"/>
    </location>
</feature>
<evidence type="ECO:0000256" key="6">
    <source>
        <dbReference type="ARBA" id="ARBA00022449"/>
    </source>
</evidence>
<evidence type="ECO:0000256" key="12">
    <source>
        <dbReference type="ARBA" id="ARBA00031636"/>
    </source>
</evidence>
<protein>
    <recommendedName>
        <fullName evidence="4">Probable multidrug resistance protein NorM</fullName>
    </recommendedName>
    <alternativeName>
        <fullName evidence="12">Multidrug-efflux transporter</fullName>
    </alternativeName>
</protein>
<keyword evidence="9 13" id="KW-1133">Transmembrane helix</keyword>
<dbReference type="GO" id="GO:0015297">
    <property type="term" value="F:antiporter activity"/>
    <property type="evidence" value="ECO:0007669"/>
    <property type="project" value="UniProtKB-KW"/>
</dbReference>
<dbReference type="AlphaFoldDB" id="A0A0B5ALF9"/>
<keyword evidence="11 13" id="KW-0472">Membrane</keyword>
<sequence>MSLNVKDSSFDHADTNKKKIQIILLLALPAVIENFFQTILGFIDTYFVSKIGLVEVSAVGVTNAVLAIYFALFMALGVAVNIYVANSIGAKQVERARHIAQQAIIIAIVIGIVTGIITLFFAEPLLTLMGIEDDVLQAGSTYFRIVAIPSIFMSLMFVLSAILRGVGDTKSPMKISIMINIVNAVLDYVFIFGFWFIPELGIIGAAIATVISRILGTIGLLMYIRKTKEIKFKKSYWKPDKDHLVELLSLGGPAAGERLIMRIGQIVYFGFVVALGTNVFAAHQIAGNIEIFSYMVGYGFATAATIIVGQLLGASNIKEAKQYAWLCVWLSVGSMTVLGVLLFFLGSWTGSFFTQDQDVINDISIALKVSGIFQPFLAVVLILTGVFQGAGNTKFPMYLTGFGMWLIRTSFVYLLTVQVGWGLLGVWIAIGLDIIFRAVVLLVQFSRDKWRVQKADGSVGSGDDCHPQTSKEDISICTNSY</sequence>
<dbReference type="GO" id="GO:0006811">
    <property type="term" value="P:monoatomic ion transport"/>
    <property type="evidence" value="ECO:0007669"/>
    <property type="project" value="UniProtKB-KW"/>
</dbReference>
<feature type="transmembrane region" description="Helical" evidence="13">
    <location>
        <begin position="266"/>
        <end position="285"/>
    </location>
</feature>
<dbReference type="Pfam" id="PF01554">
    <property type="entry name" value="MatE"/>
    <property type="match status" value="2"/>
</dbReference>
<evidence type="ECO:0000256" key="11">
    <source>
        <dbReference type="ARBA" id="ARBA00023136"/>
    </source>
</evidence>
<feature type="transmembrane region" description="Helical" evidence="13">
    <location>
        <begin position="324"/>
        <end position="345"/>
    </location>
</feature>
<name>A0A0B5ALF9_9BACL</name>
<gene>
    <name evidence="14" type="ORF">JMA_02350</name>
</gene>
<organism evidence="14 15">
    <name type="scientific">Jeotgalibacillus malaysiensis</name>
    <dbReference type="NCBI Taxonomy" id="1508404"/>
    <lineage>
        <taxon>Bacteria</taxon>
        <taxon>Bacillati</taxon>
        <taxon>Bacillota</taxon>
        <taxon>Bacilli</taxon>
        <taxon>Bacillales</taxon>
        <taxon>Caryophanaceae</taxon>
        <taxon>Jeotgalibacillus</taxon>
    </lineage>
</organism>
<evidence type="ECO:0000256" key="10">
    <source>
        <dbReference type="ARBA" id="ARBA00023065"/>
    </source>
</evidence>
<dbReference type="InterPro" id="IPR050222">
    <property type="entry name" value="MATE_MdtK"/>
</dbReference>
<dbReference type="PANTHER" id="PTHR43298">
    <property type="entry name" value="MULTIDRUG RESISTANCE PROTEIN NORM-RELATED"/>
    <property type="match status" value="1"/>
</dbReference>
<dbReference type="STRING" id="1508404.JMA_02350"/>
<comment type="function">
    <text evidence="1">Multidrug efflux pump.</text>
</comment>
<evidence type="ECO:0000313" key="14">
    <source>
        <dbReference type="EMBL" id="AJD89552.1"/>
    </source>
</evidence>
<dbReference type="PANTHER" id="PTHR43298:SF2">
    <property type="entry name" value="FMN_FAD EXPORTER YEEO-RELATED"/>
    <property type="match status" value="1"/>
</dbReference>
<keyword evidence="5" id="KW-0813">Transport</keyword>
<evidence type="ECO:0000256" key="4">
    <source>
        <dbReference type="ARBA" id="ARBA00020268"/>
    </source>
</evidence>
<dbReference type="Proteomes" id="UP000031449">
    <property type="component" value="Chromosome"/>
</dbReference>
<keyword evidence="8 13" id="KW-0812">Transmembrane</keyword>
<dbReference type="InterPro" id="IPR002528">
    <property type="entry name" value="MATE_fam"/>
</dbReference>
<evidence type="ECO:0000256" key="1">
    <source>
        <dbReference type="ARBA" id="ARBA00003408"/>
    </source>
</evidence>
<dbReference type="OrthoDB" id="9806302at2"/>
<evidence type="ECO:0000256" key="3">
    <source>
        <dbReference type="ARBA" id="ARBA00010199"/>
    </source>
</evidence>
<keyword evidence="6" id="KW-0050">Antiport</keyword>
<evidence type="ECO:0000313" key="15">
    <source>
        <dbReference type="Proteomes" id="UP000031449"/>
    </source>
</evidence>
<proteinExistence type="inferred from homology"/>
<comment type="similarity">
    <text evidence="3">Belongs to the multi antimicrobial extrusion (MATE) (TC 2.A.66.1) family.</text>
</comment>
<dbReference type="GO" id="GO:0005886">
    <property type="term" value="C:plasma membrane"/>
    <property type="evidence" value="ECO:0007669"/>
    <property type="project" value="UniProtKB-SubCell"/>
</dbReference>
<feature type="transmembrane region" description="Helical" evidence="13">
    <location>
        <begin position="20"/>
        <end position="43"/>
    </location>
</feature>
<dbReference type="NCBIfam" id="TIGR00797">
    <property type="entry name" value="matE"/>
    <property type="match status" value="1"/>
</dbReference>
<dbReference type="HOGENOM" id="CLU_012893_5_3_9"/>
<dbReference type="CDD" id="cd13137">
    <property type="entry name" value="MATE_NorM_like"/>
    <property type="match status" value="1"/>
</dbReference>
<keyword evidence="15" id="KW-1185">Reference proteome</keyword>
<keyword evidence="7" id="KW-1003">Cell membrane</keyword>
<dbReference type="EMBL" id="CP009416">
    <property type="protein sequence ID" value="AJD89552.1"/>
    <property type="molecule type" value="Genomic_DNA"/>
</dbReference>
<reference evidence="14 15" key="1">
    <citation type="submission" date="2014-08" db="EMBL/GenBank/DDBJ databases">
        <title>Complete genome of a marine bacteria Jeotgalibacillus malaysiensis.</title>
        <authorList>
            <person name="Yaakop A.S."/>
            <person name="Chan K.-G."/>
            <person name="Goh K.M."/>
        </authorList>
    </citation>
    <scope>NUCLEOTIDE SEQUENCE [LARGE SCALE GENOMIC DNA]</scope>
    <source>
        <strain evidence="14 15">D5</strain>
    </source>
</reference>
<feature type="transmembrane region" description="Helical" evidence="13">
    <location>
        <begin position="175"/>
        <end position="196"/>
    </location>
</feature>
<feature type="transmembrane region" description="Helical" evidence="13">
    <location>
        <begin position="421"/>
        <end position="443"/>
    </location>
</feature>
<feature type="transmembrane region" description="Helical" evidence="13">
    <location>
        <begin position="365"/>
        <end position="383"/>
    </location>
</feature>
<evidence type="ECO:0000256" key="2">
    <source>
        <dbReference type="ARBA" id="ARBA00004651"/>
    </source>
</evidence>
<dbReference type="GO" id="GO:0042910">
    <property type="term" value="F:xenobiotic transmembrane transporter activity"/>
    <property type="evidence" value="ECO:0007669"/>
    <property type="project" value="InterPro"/>
</dbReference>
<evidence type="ECO:0000256" key="7">
    <source>
        <dbReference type="ARBA" id="ARBA00022475"/>
    </source>
</evidence>
<keyword evidence="10" id="KW-0406">Ion transport</keyword>
<evidence type="ECO:0000256" key="9">
    <source>
        <dbReference type="ARBA" id="ARBA00022989"/>
    </source>
</evidence>
<feature type="transmembrane region" description="Helical" evidence="13">
    <location>
        <begin position="63"/>
        <end position="84"/>
    </location>
</feature>
<dbReference type="PIRSF" id="PIRSF006603">
    <property type="entry name" value="DinF"/>
    <property type="match status" value="1"/>
</dbReference>
<dbReference type="KEGG" id="jeo:JMA_02350"/>
<feature type="transmembrane region" description="Helical" evidence="13">
    <location>
        <begin position="202"/>
        <end position="224"/>
    </location>
</feature>
<accession>A0A0B5ALF9</accession>
<feature type="transmembrane region" description="Helical" evidence="13">
    <location>
        <begin position="104"/>
        <end position="122"/>
    </location>
</feature>
<feature type="transmembrane region" description="Helical" evidence="13">
    <location>
        <begin position="291"/>
        <end position="312"/>
    </location>
</feature>
<feature type="transmembrane region" description="Helical" evidence="13">
    <location>
        <begin position="395"/>
        <end position="415"/>
    </location>
</feature>